<keyword evidence="2" id="KW-1185">Reference proteome</keyword>
<accession>A0ACC6A3S3</accession>
<evidence type="ECO:0000313" key="2">
    <source>
        <dbReference type="Proteomes" id="UP001202289"/>
    </source>
</evidence>
<evidence type="ECO:0000313" key="1">
    <source>
        <dbReference type="EMBL" id="MCM3734993.1"/>
    </source>
</evidence>
<comment type="caution">
    <text evidence="1">The sequence shown here is derived from an EMBL/GenBank/DDBJ whole genome shotgun (WGS) entry which is preliminary data.</text>
</comment>
<protein>
    <submittedName>
        <fullName evidence="1">DJ-1/PfpI family protein</fullName>
    </submittedName>
</protein>
<dbReference type="EMBL" id="JAMBOP010000003">
    <property type="protein sequence ID" value="MCM3734993.1"/>
    <property type="molecule type" value="Genomic_DNA"/>
</dbReference>
<sequence>MKKKILVLIYPTFAEFEITVATAVLKDSYVVETVGLTKEIVVSETGLQVQPHYELSEICVDDYEGIIIPGGDLVHVKDSEVLFELVRQLYKKEKLIAAICGGPFVLAAAGILQHVPYTVTLDYRKLDCFSKTHFTYEGIVHHKNIITAQGHAFVDFGLAIAKYCGGYTEHKCNFYHGQRNVMMESMLKEL</sequence>
<gene>
    <name evidence="1" type="ORF">M3215_03975</name>
</gene>
<proteinExistence type="predicted"/>
<dbReference type="Proteomes" id="UP001202289">
    <property type="component" value="Unassembled WGS sequence"/>
</dbReference>
<organism evidence="1 2">
    <name type="scientific">Bacillus cytotoxicus</name>
    <dbReference type="NCBI Taxonomy" id="580165"/>
    <lineage>
        <taxon>Bacteria</taxon>
        <taxon>Bacillati</taxon>
        <taxon>Bacillota</taxon>
        <taxon>Bacilli</taxon>
        <taxon>Bacillales</taxon>
        <taxon>Bacillaceae</taxon>
        <taxon>Bacillus</taxon>
        <taxon>Bacillus cereus group</taxon>
    </lineage>
</organism>
<name>A0ACC6A3S3_9BACI</name>
<reference evidence="1" key="1">
    <citation type="submission" date="2022-05" db="EMBL/GenBank/DDBJ databases">
        <title>Comparative Genomics of Spacecraft Associated Microbes.</title>
        <authorList>
            <person name="Tran M.T."/>
            <person name="Wright A."/>
            <person name="Seuylemezian A."/>
            <person name="Eisen J."/>
            <person name="Coil D."/>
        </authorList>
    </citation>
    <scope>NUCLEOTIDE SEQUENCE</scope>
    <source>
        <strain evidence="1">FAIRING 10M-2.2</strain>
    </source>
</reference>